<feature type="region of interest" description="Disordered" evidence="1">
    <location>
        <begin position="218"/>
        <end position="241"/>
    </location>
</feature>
<evidence type="ECO:0000313" key="3">
    <source>
        <dbReference type="Proteomes" id="UP001362999"/>
    </source>
</evidence>
<dbReference type="Proteomes" id="UP001362999">
    <property type="component" value="Unassembled WGS sequence"/>
</dbReference>
<proteinExistence type="predicted"/>
<reference evidence="2 3" key="1">
    <citation type="journal article" date="2024" name="J Genomics">
        <title>Draft genome sequencing and assembly of Favolaschia claudopus CIRM-BRFM 2984 isolated from oak limbs.</title>
        <authorList>
            <person name="Navarro D."/>
            <person name="Drula E."/>
            <person name="Chaduli D."/>
            <person name="Cazenave R."/>
            <person name="Ahrendt S."/>
            <person name="Wang J."/>
            <person name="Lipzen A."/>
            <person name="Daum C."/>
            <person name="Barry K."/>
            <person name="Grigoriev I.V."/>
            <person name="Favel A."/>
            <person name="Rosso M.N."/>
            <person name="Martin F."/>
        </authorList>
    </citation>
    <scope>NUCLEOTIDE SEQUENCE [LARGE SCALE GENOMIC DNA]</scope>
    <source>
        <strain evidence="2 3">CIRM-BRFM 2984</strain>
    </source>
</reference>
<dbReference type="AlphaFoldDB" id="A0AAW0C2S0"/>
<keyword evidence="3" id="KW-1185">Reference proteome</keyword>
<evidence type="ECO:0000313" key="2">
    <source>
        <dbReference type="EMBL" id="KAK7033465.1"/>
    </source>
</evidence>
<accession>A0AAW0C2S0</accession>
<name>A0AAW0C2S0_9AGAR</name>
<protein>
    <submittedName>
        <fullName evidence="2">Uncharacterized protein</fullName>
    </submittedName>
</protein>
<sequence>MCGSQFPTGSGSAGFSRLLSNIYPTSLLAALNFPALHYSRWLESAFDWCCVPEPEFKLSRFLASRNFGCFGVRTAVGFALSNATRAFCNGNLAAGRLIPPSNSYRNANISTPRALSLRARREAAHVALTIQNFIRRGAHSGKNRPPDFKQRVFPLPHELRGSSRTRGAAARSLDYIEVLPASDSSRQKPLSILKAAGFPLAPRAFQLVEDVPRSGAIVSRERDPGQKPPLHTQSDVISPSQAPCGAARRRQCLKYIEFVPGSGSQSNSRPFREFDFSPSGEQRTRILVNLSFESLCILLNIQPKIENSRFRRPPSAEFMQYHVRLFKFAFSSSRELGLEHQRVSVLAQSDFKFKISKFTQNPQVGRISRQKEYLEPYT</sequence>
<organism evidence="2 3">
    <name type="scientific">Favolaschia claudopus</name>
    <dbReference type="NCBI Taxonomy" id="2862362"/>
    <lineage>
        <taxon>Eukaryota</taxon>
        <taxon>Fungi</taxon>
        <taxon>Dikarya</taxon>
        <taxon>Basidiomycota</taxon>
        <taxon>Agaricomycotina</taxon>
        <taxon>Agaricomycetes</taxon>
        <taxon>Agaricomycetidae</taxon>
        <taxon>Agaricales</taxon>
        <taxon>Marasmiineae</taxon>
        <taxon>Mycenaceae</taxon>
        <taxon>Favolaschia</taxon>
    </lineage>
</organism>
<comment type="caution">
    <text evidence="2">The sequence shown here is derived from an EMBL/GenBank/DDBJ whole genome shotgun (WGS) entry which is preliminary data.</text>
</comment>
<evidence type="ECO:0000256" key="1">
    <source>
        <dbReference type="SAM" id="MobiDB-lite"/>
    </source>
</evidence>
<gene>
    <name evidence="2" type="ORF">R3P38DRAFT_3352586</name>
</gene>
<dbReference type="EMBL" id="JAWWNJ010000023">
    <property type="protein sequence ID" value="KAK7033465.1"/>
    <property type="molecule type" value="Genomic_DNA"/>
</dbReference>
<feature type="compositionally biased region" description="Polar residues" evidence="1">
    <location>
        <begin position="231"/>
        <end position="241"/>
    </location>
</feature>